<name>A0AA49GQW4_9BACT</name>
<accession>A0AA49GQW4</accession>
<reference evidence="1" key="2">
    <citation type="journal article" date="2024" name="Antonie Van Leeuwenhoek">
        <title>Roseihalotalea indica gen. nov., sp. nov., a halophilic Bacteroidetes from mesopelagic Southwest Indian Ocean with higher carbohydrate metabolic potential.</title>
        <authorList>
            <person name="Chen B."/>
            <person name="Zhang M."/>
            <person name="Lin D."/>
            <person name="Ye J."/>
            <person name="Tang K."/>
        </authorList>
    </citation>
    <scope>NUCLEOTIDE SEQUENCE</scope>
    <source>
        <strain evidence="1">TK19036</strain>
    </source>
</reference>
<proteinExistence type="predicted"/>
<gene>
    <name evidence="1" type="ORF">K4G66_08890</name>
</gene>
<sequence>MANELHWEYRDHDFTSIHGTIHKYFPTNSVDQYDEESVKSYQGVKEIEEVINDNFFSRKNYRIRWVKFKKFLKQELKKPIRESMVAFYPCYSGFIILKKEKVSNLNYTKELHFFISLLGPYYTIFGVDKSEILLERLIPASKLIGQEAEELADQHFAANLAVTVSPYLEYEKPFQALQRAILDYFPTLKFIPYKISTKKIEGISLLYPDSEIEVKDSVFSALFRPDNFFNSKTRGDTYFGFDEWLKIKKLDKERIKEIKDSLLEKSLKNESELTVHKVWRFKSASRIPSSRLGSMTFGMDLIVLDLTDINYATVIAKEDEEPIVSKYSVADHEIRIDYFQDKIFFKTGELRTSKLKVILNVDLNLKEEKSLKGDIIEILFELYK</sequence>
<reference evidence="1" key="1">
    <citation type="journal article" date="2023" name="Comput. Struct. Biotechnol. J.">
        <title>Discovery of a novel marine Bacteroidetes with a rich repertoire of carbohydrate-active enzymes.</title>
        <authorList>
            <person name="Chen B."/>
            <person name="Liu G."/>
            <person name="Chen Q."/>
            <person name="Wang H."/>
            <person name="Liu L."/>
            <person name="Tang K."/>
        </authorList>
    </citation>
    <scope>NUCLEOTIDE SEQUENCE</scope>
    <source>
        <strain evidence="1">TK19036</strain>
    </source>
</reference>
<organism evidence="1">
    <name type="scientific">Roseihalotalea indica</name>
    <dbReference type="NCBI Taxonomy" id="2867963"/>
    <lineage>
        <taxon>Bacteria</taxon>
        <taxon>Pseudomonadati</taxon>
        <taxon>Bacteroidota</taxon>
        <taxon>Cytophagia</taxon>
        <taxon>Cytophagales</taxon>
        <taxon>Catalimonadaceae</taxon>
        <taxon>Roseihalotalea</taxon>
    </lineage>
</organism>
<dbReference type="EMBL" id="CP120682">
    <property type="protein sequence ID" value="WKN38818.1"/>
    <property type="molecule type" value="Genomic_DNA"/>
</dbReference>
<dbReference type="AlphaFoldDB" id="A0AA49GQW4"/>
<protein>
    <submittedName>
        <fullName evidence="1">Uncharacterized protein</fullName>
    </submittedName>
</protein>
<evidence type="ECO:0000313" key="1">
    <source>
        <dbReference type="EMBL" id="WKN38818.1"/>
    </source>
</evidence>